<evidence type="ECO:0000313" key="1">
    <source>
        <dbReference type="EMBL" id="OGY23754.1"/>
    </source>
</evidence>
<reference evidence="1 2" key="1">
    <citation type="journal article" date="2016" name="Nat. Commun.">
        <title>Thousands of microbial genomes shed light on interconnected biogeochemical processes in an aquifer system.</title>
        <authorList>
            <person name="Anantharaman K."/>
            <person name="Brown C.T."/>
            <person name="Hug L.A."/>
            <person name="Sharon I."/>
            <person name="Castelle C.J."/>
            <person name="Probst A.J."/>
            <person name="Thomas B.C."/>
            <person name="Singh A."/>
            <person name="Wilkins M.J."/>
            <person name="Karaoz U."/>
            <person name="Brodie E.L."/>
            <person name="Williams K.H."/>
            <person name="Hubbard S.S."/>
            <person name="Banfield J.F."/>
        </authorList>
    </citation>
    <scope>NUCLEOTIDE SEQUENCE [LARGE SCALE GENOMIC DNA]</scope>
</reference>
<gene>
    <name evidence="1" type="ORF">A2Y57_04475</name>
</gene>
<dbReference type="AlphaFoldDB" id="A0A1G1W816"/>
<dbReference type="Gene3D" id="3.40.50.450">
    <property type="match status" value="1"/>
</dbReference>
<comment type="caution">
    <text evidence="1">The sequence shown here is derived from an EMBL/GenBank/DDBJ whole genome shotgun (WGS) entry which is preliminary data.</text>
</comment>
<proteinExistence type="predicted"/>
<accession>A0A1G1W816</accession>
<feature type="non-terminal residue" evidence="1">
    <location>
        <position position="124"/>
    </location>
</feature>
<organism evidence="1 2">
    <name type="scientific">Candidatus Woykebacteria bacterium RBG_13_40_7b</name>
    <dbReference type="NCBI Taxonomy" id="1802594"/>
    <lineage>
        <taxon>Bacteria</taxon>
        <taxon>Candidatus Woykeibacteriota</taxon>
    </lineage>
</organism>
<name>A0A1G1W816_9BACT</name>
<evidence type="ECO:0000313" key="2">
    <source>
        <dbReference type="Proteomes" id="UP000177103"/>
    </source>
</evidence>
<dbReference type="EMBL" id="MHCQ01000039">
    <property type="protein sequence ID" value="OGY23754.1"/>
    <property type="molecule type" value="Genomic_DNA"/>
</dbReference>
<dbReference type="Proteomes" id="UP000177103">
    <property type="component" value="Unassembled WGS sequence"/>
</dbReference>
<sequence length="124" mass="14223">MKIMLCGSMKFVHDMVETKKKLDALGHQAFVPHGSEPHLTDSGFHENLDDDLAFCIENNVMKRNFDLVEESDVILVLNKKRNNVEGYIGVSSLMEMAVAHHLNKKIFLLNDIPDHNQHRWAQEV</sequence>
<evidence type="ECO:0008006" key="3">
    <source>
        <dbReference type="Google" id="ProtNLM"/>
    </source>
</evidence>
<protein>
    <recommendedName>
        <fullName evidence="3">Nucleoside 2-deoxyribosyltransferase</fullName>
    </recommendedName>
</protein>